<dbReference type="AlphaFoldDB" id="A0A0R1UMA6"/>
<comment type="caution">
    <text evidence="1">The sequence shown here is derived from an EMBL/GenBank/DDBJ whole genome shotgun (WGS) entry which is preliminary data.</text>
</comment>
<dbReference type="Proteomes" id="UP000051084">
    <property type="component" value="Unassembled WGS sequence"/>
</dbReference>
<organism evidence="1 2">
    <name type="scientific">Limosilactobacillus equigenerosi DSM 18793 = JCM 14505</name>
    <dbReference type="NCBI Taxonomy" id="1423742"/>
    <lineage>
        <taxon>Bacteria</taxon>
        <taxon>Bacillati</taxon>
        <taxon>Bacillota</taxon>
        <taxon>Bacilli</taxon>
        <taxon>Lactobacillales</taxon>
        <taxon>Lactobacillaceae</taxon>
        <taxon>Limosilactobacillus</taxon>
    </lineage>
</organism>
<accession>A0A0R1UMA6</accession>
<evidence type="ECO:0008006" key="3">
    <source>
        <dbReference type="Google" id="ProtNLM"/>
    </source>
</evidence>
<dbReference type="PATRIC" id="fig|1423742.4.peg.481"/>
<reference evidence="1 2" key="1">
    <citation type="journal article" date="2015" name="Genome Announc.">
        <title>Expanding the biotechnology potential of lactobacilli through comparative genomics of 213 strains and associated genera.</title>
        <authorList>
            <person name="Sun Z."/>
            <person name="Harris H.M."/>
            <person name="McCann A."/>
            <person name="Guo C."/>
            <person name="Argimon S."/>
            <person name="Zhang W."/>
            <person name="Yang X."/>
            <person name="Jeffery I.B."/>
            <person name="Cooney J.C."/>
            <person name="Kagawa T.F."/>
            <person name="Liu W."/>
            <person name="Song Y."/>
            <person name="Salvetti E."/>
            <person name="Wrobel A."/>
            <person name="Rasinkangas P."/>
            <person name="Parkhill J."/>
            <person name="Rea M.C."/>
            <person name="O'Sullivan O."/>
            <person name="Ritari J."/>
            <person name="Douillard F.P."/>
            <person name="Paul Ross R."/>
            <person name="Yang R."/>
            <person name="Briner A.E."/>
            <person name="Felis G.E."/>
            <person name="de Vos W.M."/>
            <person name="Barrangou R."/>
            <person name="Klaenhammer T.R."/>
            <person name="Caufield P.W."/>
            <person name="Cui Y."/>
            <person name="Zhang H."/>
            <person name="O'Toole P.W."/>
        </authorList>
    </citation>
    <scope>NUCLEOTIDE SEQUENCE [LARGE SCALE GENOMIC DNA]</scope>
    <source>
        <strain evidence="1 2">DSM 18793</strain>
    </source>
</reference>
<name>A0A0R1UMA6_9LACO</name>
<dbReference type="STRING" id="417373.GCA_001570685_01264"/>
<dbReference type="OrthoDB" id="2846443at2"/>
<evidence type="ECO:0000313" key="2">
    <source>
        <dbReference type="Proteomes" id="UP000051084"/>
    </source>
</evidence>
<proteinExistence type="predicted"/>
<evidence type="ECO:0000313" key="1">
    <source>
        <dbReference type="EMBL" id="KRL92085.1"/>
    </source>
</evidence>
<dbReference type="EMBL" id="AZGC01000064">
    <property type="protein sequence ID" value="KRL92085.1"/>
    <property type="molecule type" value="Genomic_DNA"/>
</dbReference>
<protein>
    <recommendedName>
        <fullName evidence="3">Apea-like HEPN domain-containing protein</fullName>
    </recommendedName>
</protein>
<keyword evidence="2" id="KW-1185">Reference proteome</keyword>
<gene>
    <name evidence="1" type="ORF">FC21_GL000462</name>
</gene>
<sequence>MFDYKSRLKLAPVSSDLTSLEKVLKVDVVKNLKLGIAFINKDNLYDCIIINYYKFLQGHKIELGNLLSWFCNVYLPSEFDVSDIRANELDGNKTIGKIRFLLPEIESVVHQYLMYVKYGEVNRDLFEMETGSFKFNDIPSKVNDKYAYASSDDIKNELYCLFSDQSGLSYISRFKEQYDTLFKLILTEKVNISEFLPYQLNRINWLMDRRTIIKDEQGWLSFNKNRVNLLADYYSNDVICIHYLNNQLKSELDKMVLNGDFKIESTLFSKPECNYINYYLNKTTYSNSLDLRNKYVHGKNTSTLEEQNRDYIKILKIMLLVIVKINEEFILSSDIHENYLVLD</sequence>